<dbReference type="GO" id="GO:0008270">
    <property type="term" value="F:zinc ion binding"/>
    <property type="evidence" value="ECO:0007669"/>
    <property type="project" value="InterPro"/>
</dbReference>
<dbReference type="GO" id="GO:0006355">
    <property type="term" value="P:regulation of DNA-templated transcription"/>
    <property type="evidence" value="ECO:0007669"/>
    <property type="project" value="InterPro"/>
</dbReference>
<evidence type="ECO:0000256" key="2">
    <source>
        <dbReference type="ARBA" id="ARBA00022833"/>
    </source>
</evidence>
<dbReference type="InterPro" id="IPR005584">
    <property type="entry name" value="DNA_gyrase_inhibitor_YacG"/>
</dbReference>
<evidence type="ECO:0000313" key="4">
    <source>
        <dbReference type="Proteomes" id="UP000064967"/>
    </source>
</evidence>
<dbReference type="EMBL" id="CP012333">
    <property type="protein sequence ID" value="AKU98666.1"/>
    <property type="molecule type" value="Genomic_DNA"/>
</dbReference>
<dbReference type="SUPFAM" id="SSF57716">
    <property type="entry name" value="Glucocorticoid receptor-like (DNA-binding domain)"/>
    <property type="match status" value="1"/>
</dbReference>
<keyword evidence="1" id="KW-0479">Metal-binding</keyword>
<accession>A0A0K1PZ39</accession>
<proteinExistence type="inferred from homology"/>
<gene>
    <name evidence="3" type="ORF">AKJ09_05330</name>
</gene>
<dbReference type="AlphaFoldDB" id="A0A0K1PZ39"/>
<dbReference type="InterPro" id="IPR013088">
    <property type="entry name" value="Znf_NHR/GATA"/>
</dbReference>
<name>A0A0K1PZ39_9BACT</name>
<sequence length="66" mass="7308">MAKCPICNADVKAKAENKAFPFCSPRCRTVDLGNWLNGSYRVPVEEEISTEALLDDSPPTSRHTIN</sequence>
<dbReference type="PANTHER" id="PTHR36150:SF1">
    <property type="entry name" value="DNA GYRASE INHIBITOR YACG"/>
    <property type="match status" value="1"/>
</dbReference>
<dbReference type="STRING" id="1391654.AKJ09_05330"/>
<protein>
    <submittedName>
        <fullName evidence="3">Uncharacterized protein</fullName>
    </submittedName>
</protein>
<dbReference type="HAMAP" id="MF_00649">
    <property type="entry name" value="DNA_gyrase_inhibitor_YacG"/>
    <property type="match status" value="1"/>
</dbReference>
<evidence type="ECO:0000313" key="3">
    <source>
        <dbReference type="EMBL" id="AKU98666.1"/>
    </source>
</evidence>
<dbReference type="KEGG" id="llu:AKJ09_05330"/>
<dbReference type="Gene3D" id="3.30.50.10">
    <property type="entry name" value="Erythroid Transcription Factor GATA-1, subunit A"/>
    <property type="match status" value="1"/>
</dbReference>
<reference evidence="3 4" key="1">
    <citation type="submission" date="2015-08" db="EMBL/GenBank/DDBJ databases">
        <authorList>
            <person name="Babu N.S."/>
            <person name="Beckwith C.J."/>
            <person name="Beseler K.G."/>
            <person name="Brison A."/>
            <person name="Carone J.V."/>
            <person name="Caskin T.P."/>
            <person name="Diamond M."/>
            <person name="Durham M.E."/>
            <person name="Foxe J.M."/>
            <person name="Go M."/>
            <person name="Henderson B.A."/>
            <person name="Jones I.B."/>
            <person name="McGettigan J.A."/>
            <person name="Micheletti S.J."/>
            <person name="Nasrallah M.E."/>
            <person name="Ortiz D."/>
            <person name="Piller C.R."/>
            <person name="Privatt S.R."/>
            <person name="Schneider S.L."/>
            <person name="Sharp S."/>
            <person name="Smith T.C."/>
            <person name="Stanton J.D."/>
            <person name="Ullery H.E."/>
            <person name="Wilson R.J."/>
            <person name="Serrano M.G."/>
            <person name="Buck G."/>
            <person name="Lee V."/>
            <person name="Wang Y."/>
            <person name="Carvalho R."/>
            <person name="Voegtly L."/>
            <person name="Shi R."/>
            <person name="Duckworth R."/>
            <person name="Johnson A."/>
            <person name="Loviza R."/>
            <person name="Walstead R."/>
            <person name="Shah Z."/>
            <person name="Kiflezghi M."/>
            <person name="Wade K."/>
            <person name="Ball S.L."/>
            <person name="Bradley K.W."/>
            <person name="Asai D.J."/>
            <person name="Bowman C.A."/>
            <person name="Russell D.A."/>
            <person name="Pope W.H."/>
            <person name="Jacobs-Sera D."/>
            <person name="Hendrix R.W."/>
            <person name="Hatfull G.F."/>
        </authorList>
    </citation>
    <scope>NUCLEOTIDE SEQUENCE [LARGE SCALE GENOMIC DNA]</scope>
    <source>
        <strain evidence="3 4">DSM 27648</strain>
    </source>
</reference>
<dbReference type="RefSeq" id="WP_146649622.1">
    <property type="nucleotide sequence ID" value="NZ_CP012333.1"/>
</dbReference>
<dbReference type="PANTHER" id="PTHR36150">
    <property type="entry name" value="DNA GYRASE INHIBITOR YACG"/>
    <property type="match status" value="1"/>
</dbReference>
<evidence type="ECO:0000256" key="1">
    <source>
        <dbReference type="ARBA" id="ARBA00022723"/>
    </source>
</evidence>
<dbReference type="OrthoDB" id="9809663at2"/>
<dbReference type="Pfam" id="PF03884">
    <property type="entry name" value="YacG"/>
    <property type="match status" value="1"/>
</dbReference>
<keyword evidence="4" id="KW-1185">Reference proteome</keyword>
<dbReference type="Proteomes" id="UP000064967">
    <property type="component" value="Chromosome"/>
</dbReference>
<organism evidence="3 4">
    <name type="scientific">Labilithrix luteola</name>
    <dbReference type="NCBI Taxonomy" id="1391654"/>
    <lineage>
        <taxon>Bacteria</taxon>
        <taxon>Pseudomonadati</taxon>
        <taxon>Myxococcota</taxon>
        <taxon>Polyangia</taxon>
        <taxon>Polyangiales</taxon>
        <taxon>Labilitrichaceae</taxon>
        <taxon>Labilithrix</taxon>
    </lineage>
</organism>
<keyword evidence="2" id="KW-0862">Zinc</keyword>